<dbReference type="Proteomes" id="UP000006882">
    <property type="component" value="Chromosome G4"/>
</dbReference>
<dbReference type="InterPro" id="IPR013187">
    <property type="entry name" value="F-box-assoc_dom_typ3"/>
</dbReference>
<dbReference type="Pfam" id="PF08268">
    <property type="entry name" value="FBA_3"/>
    <property type="match status" value="1"/>
</dbReference>
<dbReference type="Gramene" id="ONI13214">
    <property type="protein sequence ID" value="ONI13214"/>
    <property type="gene ID" value="PRUPE_4G210300"/>
</dbReference>
<dbReference type="InterPro" id="IPR050796">
    <property type="entry name" value="SCF_F-box_component"/>
</dbReference>
<dbReference type="InterPro" id="IPR036047">
    <property type="entry name" value="F-box-like_dom_sf"/>
</dbReference>
<gene>
    <name evidence="2" type="ORF">PRUPE_4G210300</name>
</gene>
<sequence>MSDYFPKDIIQEILQRLPTKCLIKCTLVCKPWRSLIQSPSFIHSHLRRTIHSNNQDAAVGLLLLRAFAGNENSALYSLRWDNSETGEHSKLVNPYPYIKEAIFSPSERVVVRDFHVVGACNGLVCLAVDFAYVGSQTIIWNPSVRKFVTLPRRGVSLSKTGKHRASYAFGYDSRTNDYKVLRSTSNRYGKTPCEVEIWSLLRGSWKSLSAAVVPEDFMFGVYNNRNVVPGNFGPVDKHAFVNGALHWVQRRTVGEDKFILWFHMGSELFGEIMMPEGLTRERCFVLRYEESLALLKSEELQGNCSKFDIWVMKEHGVVESWTKLFTVHLQRHMLEPFCFTRSGELVFKMCGSGRRLLKVDLKTEEFKYFGIDGYMCHFMDSFVESLVLLGQANAISY</sequence>
<dbReference type="Pfam" id="PF00646">
    <property type="entry name" value="F-box"/>
    <property type="match status" value="1"/>
</dbReference>
<dbReference type="PROSITE" id="PS50181">
    <property type="entry name" value="FBOX"/>
    <property type="match status" value="1"/>
</dbReference>
<dbReference type="Gene3D" id="1.20.1280.50">
    <property type="match status" value="1"/>
</dbReference>
<dbReference type="Gramene" id="ONI13210">
    <property type="protein sequence ID" value="ONI13210"/>
    <property type="gene ID" value="PRUPE_4G210300"/>
</dbReference>
<proteinExistence type="predicted"/>
<reference evidence="2 3" key="1">
    <citation type="journal article" date="2013" name="Nat. Genet.">
        <title>The high-quality draft genome of peach (Prunus persica) identifies unique patterns of genetic diversity, domestication and genome evolution.</title>
        <authorList>
            <consortium name="International Peach Genome Initiative"/>
            <person name="Verde I."/>
            <person name="Abbott A.G."/>
            <person name="Scalabrin S."/>
            <person name="Jung S."/>
            <person name="Shu S."/>
            <person name="Marroni F."/>
            <person name="Zhebentyayeva T."/>
            <person name="Dettori M.T."/>
            <person name="Grimwood J."/>
            <person name="Cattonaro F."/>
            <person name="Zuccolo A."/>
            <person name="Rossini L."/>
            <person name="Jenkins J."/>
            <person name="Vendramin E."/>
            <person name="Meisel L.A."/>
            <person name="Decroocq V."/>
            <person name="Sosinski B."/>
            <person name="Prochnik S."/>
            <person name="Mitros T."/>
            <person name="Policriti A."/>
            <person name="Cipriani G."/>
            <person name="Dondini L."/>
            <person name="Ficklin S."/>
            <person name="Goodstein D.M."/>
            <person name="Xuan P."/>
            <person name="Del Fabbro C."/>
            <person name="Aramini V."/>
            <person name="Copetti D."/>
            <person name="Gonzalez S."/>
            <person name="Horner D.S."/>
            <person name="Falchi R."/>
            <person name="Lucas S."/>
            <person name="Mica E."/>
            <person name="Maldonado J."/>
            <person name="Lazzari B."/>
            <person name="Bielenberg D."/>
            <person name="Pirona R."/>
            <person name="Miculan M."/>
            <person name="Barakat A."/>
            <person name="Testolin R."/>
            <person name="Stella A."/>
            <person name="Tartarini S."/>
            <person name="Tonutti P."/>
            <person name="Arus P."/>
            <person name="Orellana A."/>
            <person name="Wells C."/>
            <person name="Main D."/>
            <person name="Vizzotto G."/>
            <person name="Silva H."/>
            <person name="Salamini F."/>
            <person name="Schmutz J."/>
            <person name="Morgante M."/>
            <person name="Rokhsar D.S."/>
        </authorList>
    </citation>
    <scope>NUCLEOTIDE SEQUENCE [LARGE SCALE GENOMIC DNA]</scope>
    <source>
        <strain evidence="3">cv. Nemared</strain>
    </source>
</reference>
<dbReference type="EMBL" id="CM007654">
    <property type="protein sequence ID" value="ONI13213.1"/>
    <property type="molecule type" value="Genomic_DNA"/>
</dbReference>
<dbReference type="SMART" id="SM00256">
    <property type="entry name" value="FBOX"/>
    <property type="match status" value="1"/>
</dbReference>
<dbReference type="EMBL" id="CM007654">
    <property type="protein sequence ID" value="ONI13215.1"/>
    <property type="molecule type" value="Genomic_DNA"/>
</dbReference>
<accession>A0A251PNT0</accession>
<dbReference type="NCBIfam" id="TIGR01640">
    <property type="entry name" value="F_box_assoc_1"/>
    <property type="match status" value="1"/>
</dbReference>
<feature type="domain" description="F-box" evidence="1">
    <location>
        <begin position="1"/>
        <end position="49"/>
    </location>
</feature>
<dbReference type="AlphaFoldDB" id="A0A251PNT0"/>
<dbReference type="InterPro" id="IPR001810">
    <property type="entry name" value="F-box_dom"/>
</dbReference>
<keyword evidence="3" id="KW-1185">Reference proteome</keyword>
<dbReference type="EMBL" id="CM007654">
    <property type="protein sequence ID" value="ONI13214.1"/>
    <property type="molecule type" value="Genomic_DNA"/>
</dbReference>
<dbReference type="InterPro" id="IPR017451">
    <property type="entry name" value="F-box-assoc_interact_dom"/>
</dbReference>
<dbReference type="SUPFAM" id="SSF81383">
    <property type="entry name" value="F-box domain"/>
    <property type="match status" value="1"/>
</dbReference>
<dbReference type="Gramene" id="ONI13212">
    <property type="protein sequence ID" value="ONI13212"/>
    <property type="gene ID" value="PRUPE_4G210300"/>
</dbReference>
<name>A0A251PNT0_PRUPE</name>
<dbReference type="PANTHER" id="PTHR31672:SF10">
    <property type="entry name" value="F-BOX DOMAIN-CONTAINING PROTEIN"/>
    <property type="match status" value="1"/>
</dbReference>
<dbReference type="CDD" id="cd22157">
    <property type="entry name" value="F-box_AtFBW1-like"/>
    <property type="match status" value="1"/>
</dbReference>
<dbReference type="OrthoDB" id="5314306at2759"/>
<evidence type="ECO:0000259" key="1">
    <source>
        <dbReference type="PROSITE" id="PS50181"/>
    </source>
</evidence>
<dbReference type="EMBL" id="CM007654">
    <property type="protein sequence ID" value="ONI13211.1"/>
    <property type="molecule type" value="Genomic_DNA"/>
</dbReference>
<evidence type="ECO:0000313" key="2">
    <source>
        <dbReference type="EMBL" id="ONI13214.1"/>
    </source>
</evidence>
<protein>
    <recommendedName>
        <fullName evidence="1">F-box domain-containing protein</fullName>
    </recommendedName>
</protein>
<dbReference type="Gramene" id="ONI13213">
    <property type="protein sequence ID" value="ONI13213"/>
    <property type="gene ID" value="PRUPE_4G210300"/>
</dbReference>
<evidence type="ECO:0000313" key="3">
    <source>
        <dbReference type="Proteomes" id="UP000006882"/>
    </source>
</evidence>
<organism evidence="2 3">
    <name type="scientific">Prunus persica</name>
    <name type="common">Peach</name>
    <name type="synonym">Amygdalus persica</name>
    <dbReference type="NCBI Taxonomy" id="3760"/>
    <lineage>
        <taxon>Eukaryota</taxon>
        <taxon>Viridiplantae</taxon>
        <taxon>Streptophyta</taxon>
        <taxon>Embryophyta</taxon>
        <taxon>Tracheophyta</taxon>
        <taxon>Spermatophyta</taxon>
        <taxon>Magnoliopsida</taxon>
        <taxon>eudicotyledons</taxon>
        <taxon>Gunneridae</taxon>
        <taxon>Pentapetalae</taxon>
        <taxon>rosids</taxon>
        <taxon>fabids</taxon>
        <taxon>Rosales</taxon>
        <taxon>Rosaceae</taxon>
        <taxon>Amygdaloideae</taxon>
        <taxon>Amygdaleae</taxon>
        <taxon>Prunus</taxon>
    </lineage>
</organism>
<dbReference type="Gramene" id="ONI13211">
    <property type="protein sequence ID" value="ONI13211"/>
    <property type="gene ID" value="PRUPE_4G210300"/>
</dbReference>
<reference evidence="2" key="2">
    <citation type="submission" date="2016-12" db="EMBL/GenBank/DDBJ databases">
        <title>WGS assembly of Prunus persica.</title>
        <authorList>
            <person name="Verde I."/>
            <person name="Jenkins J."/>
            <person name="Dondini L."/>
            <person name="Micali S."/>
            <person name="Pagliarani G."/>
            <person name="Vendramin E."/>
            <person name="Paris R."/>
            <person name="Aramini V."/>
            <person name="Gazza L."/>
            <person name="Rossini L."/>
            <person name="Bassi D."/>
            <person name="Troggio M."/>
            <person name="Shu S."/>
            <person name="Grimwood J.H."/>
            <person name="Tartarini S."/>
            <person name="Dettori M.T."/>
            <person name="Schmutz J."/>
        </authorList>
    </citation>
    <scope>NUCLEOTIDE SEQUENCE</scope>
</reference>
<dbReference type="STRING" id="3760.A0A251PNT0"/>
<dbReference type="EMBL" id="CM007654">
    <property type="protein sequence ID" value="ONI13212.1"/>
    <property type="molecule type" value="Genomic_DNA"/>
</dbReference>
<dbReference type="PANTHER" id="PTHR31672">
    <property type="entry name" value="BNACNNG10540D PROTEIN"/>
    <property type="match status" value="1"/>
</dbReference>
<dbReference type="EMBL" id="CM007654">
    <property type="protein sequence ID" value="ONI13210.1"/>
    <property type="molecule type" value="Genomic_DNA"/>
</dbReference>
<dbReference type="Gramene" id="ONI13215">
    <property type="protein sequence ID" value="ONI13215"/>
    <property type="gene ID" value="PRUPE_4G210300"/>
</dbReference>